<dbReference type="CDD" id="cd05227">
    <property type="entry name" value="AR_SDR_e"/>
    <property type="match status" value="1"/>
</dbReference>
<evidence type="ECO:0000313" key="4">
    <source>
        <dbReference type="Proteomes" id="UP000887581"/>
    </source>
</evidence>
<dbReference type="GO" id="GO:0016616">
    <property type="term" value="F:oxidoreductase activity, acting on the CH-OH group of donors, NAD or NADP as acceptor"/>
    <property type="evidence" value="ECO:0007669"/>
    <property type="project" value="TreeGrafter"/>
</dbReference>
<accession>A0A915PXA9</accession>
<dbReference type="Pfam" id="PF01370">
    <property type="entry name" value="Epimerase"/>
    <property type="match status" value="1"/>
</dbReference>
<dbReference type="WBParaSite" id="sdigi.contig41.g2685.t1">
    <property type="protein sequence ID" value="sdigi.contig41.g2685.t1"/>
    <property type="gene ID" value="sdigi.contig41.g2685"/>
</dbReference>
<keyword evidence="1" id="KW-0560">Oxidoreductase</keyword>
<sequence>MILFSSLNFWPPPQIMVLVTGASGYIALHCVKQLLEDGYTVRGTVRSLQNSAKVSPLRDLKYSSERLELVEADLECPDHWPRAVEGCTYIMHIASPWPIVADEGTIKIAKNGTLNVLKAAADCGTVEKVVLTSSTAAINDGHKNDAQIFDENCWGNLESKRIENYSRSKIIAEKAAWDFWKSLPEESRFQLTVLNPSFVVGPVLSDQKHGSAKIIRRMMDYHTFPAAPKVCLGMVDVRDVARAHIRAMECGKCSGERILITSTPSIWLSQLAHWLHEEFKSQGKISFVISRVTTPNWLAKLYAKATCDPHFDAVKYRLGPKLEFDNAKSQQLLQMEYTPIKKSVTEMVYSMLEYGMIDKKKRSKKSRNGECNIVDYSGTEANGANKVY</sequence>
<name>A0A915PXA9_9BILA</name>
<dbReference type="AlphaFoldDB" id="A0A915PXA9"/>
<dbReference type="InterPro" id="IPR036291">
    <property type="entry name" value="NAD(P)-bd_dom_sf"/>
</dbReference>
<dbReference type="FunFam" id="3.40.50.720:FF:000336">
    <property type="entry name" value="Aldehyde reductase"/>
    <property type="match status" value="1"/>
</dbReference>
<dbReference type="InterPro" id="IPR050425">
    <property type="entry name" value="NAD(P)_dehydrat-like"/>
</dbReference>
<keyword evidence="4" id="KW-1185">Reference proteome</keyword>
<dbReference type="Gene3D" id="3.40.50.720">
    <property type="entry name" value="NAD(P)-binding Rossmann-like Domain"/>
    <property type="match status" value="1"/>
</dbReference>
<organism evidence="4 5">
    <name type="scientific">Setaria digitata</name>
    <dbReference type="NCBI Taxonomy" id="48799"/>
    <lineage>
        <taxon>Eukaryota</taxon>
        <taxon>Metazoa</taxon>
        <taxon>Ecdysozoa</taxon>
        <taxon>Nematoda</taxon>
        <taxon>Chromadorea</taxon>
        <taxon>Rhabditida</taxon>
        <taxon>Spirurina</taxon>
        <taxon>Spiruromorpha</taxon>
        <taxon>Filarioidea</taxon>
        <taxon>Setariidae</taxon>
        <taxon>Setaria</taxon>
    </lineage>
</organism>
<dbReference type="PANTHER" id="PTHR10366">
    <property type="entry name" value="NAD DEPENDENT EPIMERASE/DEHYDRATASE"/>
    <property type="match status" value="1"/>
</dbReference>
<protein>
    <submittedName>
        <fullName evidence="5">NAD-dependent epimerase/dehydratase domain-containing protein</fullName>
    </submittedName>
</protein>
<dbReference type="Proteomes" id="UP000887581">
    <property type="component" value="Unplaced"/>
</dbReference>
<dbReference type="InterPro" id="IPR001509">
    <property type="entry name" value="Epimerase_deHydtase"/>
</dbReference>
<comment type="similarity">
    <text evidence="2">Belongs to the NAD(P)-dependent epimerase/dehydratase family. Dihydroflavonol-4-reductase subfamily.</text>
</comment>
<evidence type="ECO:0000313" key="5">
    <source>
        <dbReference type="WBParaSite" id="sdigi.contig41.g2685.t1"/>
    </source>
</evidence>
<reference evidence="5" key="1">
    <citation type="submission" date="2022-11" db="UniProtKB">
        <authorList>
            <consortium name="WormBaseParasite"/>
        </authorList>
    </citation>
    <scope>IDENTIFICATION</scope>
</reference>
<dbReference type="PANTHER" id="PTHR10366:SF564">
    <property type="entry name" value="STEROL-4-ALPHA-CARBOXYLATE 3-DEHYDROGENASE, DECARBOXYLATING"/>
    <property type="match status" value="1"/>
</dbReference>
<evidence type="ECO:0000256" key="2">
    <source>
        <dbReference type="ARBA" id="ARBA00023445"/>
    </source>
</evidence>
<evidence type="ECO:0000256" key="1">
    <source>
        <dbReference type="ARBA" id="ARBA00023002"/>
    </source>
</evidence>
<dbReference type="SUPFAM" id="SSF51735">
    <property type="entry name" value="NAD(P)-binding Rossmann-fold domains"/>
    <property type="match status" value="1"/>
</dbReference>
<evidence type="ECO:0000259" key="3">
    <source>
        <dbReference type="Pfam" id="PF01370"/>
    </source>
</evidence>
<proteinExistence type="inferred from homology"/>
<feature type="domain" description="NAD-dependent epimerase/dehydratase" evidence="3">
    <location>
        <begin position="17"/>
        <end position="250"/>
    </location>
</feature>